<organism evidence="2 3">
    <name type="scientific">Flavobacterium cheongpyeongense</name>
    <dbReference type="NCBI Taxonomy" id="2212651"/>
    <lineage>
        <taxon>Bacteria</taxon>
        <taxon>Pseudomonadati</taxon>
        <taxon>Bacteroidota</taxon>
        <taxon>Flavobacteriia</taxon>
        <taxon>Flavobacteriales</taxon>
        <taxon>Flavobacteriaceae</taxon>
        <taxon>Flavobacterium</taxon>
    </lineage>
</organism>
<keyword evidence="3" id="KW-1185">Reference proteome</keyword>
<dbReference type="AlphaFoldDB" id="A0A2V4BIF0"/>
<keyword evidence="1" id="KW-0472">Membrane</keyword>
<evidence type="ECO:0000256" key="1">
    <source>
        <dbReference type="SAM" id="Phobius"/>
    </source>
</evidence>
<evidence type="ECO:0000313" key="2">
    <source>
        <dbReference type="EMBL" id="PXY38748.1"/>
    </source>
</evidence>
<sequence>MPITFRSYKQAGAKKPKFSVNDKFFLIQNQLQIFPNAQLDCNCCYAFGFLFIPIFTFQFSVSLLHRLSRKLF</sequence>
<keyword evidence="1" id="KW-0812">Transmembrane</keyword>
<proteinExistence type="predicted"/>
<protein>
    <submittedName>
        <fullName evidence="2">Uncharacterized protein</fullName>
    </submittedName>
</protein>
<dbReference type="EMBL" id="QJHK01000033">
    <property type="protein sequence ID" value="PXY38748.1"/>
    <property type="molecule type" value="Genomic_DNA"/>
</dbReference>
<dbReference type="Proteomes" id="UP000247903">
    <property type="component" value="Unassembled WGS sequence"/>
</dbReference>
<feature type="transmembrane region" description="Helical" evidence="1">
    <location>
        <begin position="45"/>
        <end position="64"/>
    </location>
</feature>
<reference evidence="2 3" key="1">
    <citation type="submission" date="2018-05" db="EMBL/GenBank/DDBJ databases">
        <title>Flavobacterium sp. strain IMCC34759, incomplete genome.</title>
        <authorList>
            <person name="Joung Y."/>
            <person name="Cho J."/>
        </authorList>
    </citation>
    <scope>NUCLEOTIDE SEQUENCE [LARGE SCALE GENOMIC DNA]</scope>
    <source>
        <strain evidence="2 3">IMCC34759</strain>
    </source>
</reference>
<name>A0A2V4BIF0_9FLAO</name>
<keyword evidence="1" id="KW-1133">Transmembrane helix</keyword>
<evidence type="ECO:0000313" key="3">
    <source>
        <dbReference type="Proteomes" id="UP000247903"/>
    </source>
</evidence>
<gene>
    <name evidence="2" type="ORF">DMB65_21275</name>
</gene>
<comment type="caution">
    <text evidence="2">The sequence shown here is derived from an EMBL/GenBank/DDBJ whole genome shotgun (WGS) entry which is preliminary data.</text>
</comment>
<accession>A0A2V4BIF0</accession>